<feature type="region of interest" description="Disordered" evidence="1">
    <location>
        <begin position="36"/>
        <end position="58"/>
    </location>
</feature>
<dbReference type="OrthoDB" id="5242705at2759"/>
<evidence type="ECO:0000313" key="3">
    <source>
        <dbReference type="EMBL" id="UNI23686.1"/>
    </source>
</evidence>
<dbReference type="Pfam" id="PF11374">
    <property type="entry name" value="DUF3176"/>
    <property type="match status" value="1"/>
</dbReference>
<dbReference type="InterPro" id="IPR021514">
    <property type="entry name" value="DUF3176"/>
</dbReference>
<keyword evidence="2" id="KW-0812">Transmembrane</keyword>
<proteinExistence type="predicted"/>
<evidence type="ECO:0000256" key="1">
    <source>
        <dbReference type="SAM" id="MobiDB-lite"/>
    </source>
</evidence>
<gene>
    <name evidence="3" type="ORF">JDV02_009492</name>
</gene>
<sequence>MSTPISSPYLRPSAPLVDGQAFVRGPVVASMLKSQSLDGGEMEGPIGEPKEEEKPAYAYTESPRKRSIASDFRWWTDEYRCAVVCIAGLAVLSILLWHFDGKLAPDFGSGLQLDMVVIAIMTLVRVTLSSIVESCICQGAWIWFSKSHQVRTHRCAKLDDFKLFGKASCGLLGSLNLLWRLRGLHLSCIGAIIIIVTHSFETVSQQLFVYVQEPIVYMNEMNRPAPAPFRSDY</sequence>
<name>A0A9Q8QRT1_9HYPO</name>
<keyword evidence="4" id="KW-1185">Reference proteome</keyword>
<dbReference type="PANTHER" id="PTHR35394:SF5">
    <property type="entry name" value="DUF3176 DOMAIN-CONTAINING PROTEIN"/>
    <property type="match status" value="1"/>
</dbReference>
<dbReference type="KEGG" id="ptkz:JDV02_009492"/>
<dbReference type="Proteomes" id="UP000829364">
    <property type="component" value="Chromosome 9"/>
</dbReference>
<organism evidence="3 4">
    <name type="scientific">Purpureocillium takamizusanense</name>
    <dbReference type="NCBI Taxonomy" id="2060973"/>
    <lineage>
        <taxon>Eukaryota</taxon>
        <taxon>Fungi</taxon>
        <taxon>Dikarya</taxon>
        <taxon>Ascomycota</taxon>
        <taxon>Pezizomycotina</taxon>
        <taxon>Sordariomycetes</taxon>
        <taxon>Hypocreomycetidae</taxon>
        <taxon>Hypocreales</taxon>
        <taxon>Ophiocordycipitaceae</taxon>
        <taxon>Purpureocillium</taxon>
    </lineage>
</organism>
<feature type="transmembrane region" description="Helical" evidence="2">
    <location>
        <begin position="79"/>
        <end position="97"/>
    </location>
</feature>
<keyword evidence="2" id="KW-1133">Transmembrane helix</keyword>
<evidence type="ECO:0000313" key="4">
    <source>
        <dbReference type="Proteomes" id="UP000829364"/>
    </source>
</evidence>
<dbReference type="EMBL" id="CP086362">
    <property type="protein sequence ID" value="UNI23686.1"/>
    <property type="molecule type" value="Genomic_DNA"/>
</dbReference>
<dbReference type="PANTHER" id="PTHR35394">
    <property type="entry name" value="DUF3176 DOMAIN-CONTAINING PROTEIN"/>
    <property type="match status" value="1"/>
</dbReference>
<protein>
    <submittedName>
        <fullName evidence="3">Uncharacterized protein</fullName>
    </submittedName>
</protein>
<reference evidence="3" key="1">
    <citation type="submission" date="2021-11" db="EMBL/GenBank/DDBJ databases">
        <title>Purpureocillium_takamizusanense_genome.</title>
        <authorList>
            <person name="Nguyen N.-H."/>
        </authorList>
    </citation>
    <scope>NUCLEOTIDE SEQUENCE</scope>
    <source>
        <strain evidence="3">PT3</strain>
    </source>
</reference>
<dbReference type="GeneID" id="72071437"/>
<accession>A0A9Q8QRT1</accession>
<dbReference type="RefSeq" id="XP_047847167.1">
    <property type="nucleotide sequence ID" value="XM_047991157.1"/>
</dbReference>
<evidence type="ECO:0000256" key="2">
    <source>
        <dbReference type="SAM" id="Phobius"/>
    </source>
</evidence>
<keyword evidence="2" id="KW-0472">Membrane</keyword>
<feature type="transmembrane region" description="Helical" evidence="2">
    <location>
        <begin position="117"/>
        <end position="144"/>
    </location>
</feature>
<dbReference type="AlphaFoldDB" id="A0A9Q8QRT1"/>